<evidence type="ECO:0000256" key="8">
    <source>
        <dbReference type="ARBA" id="ARBA00046332"/>
    </source>
</evidence>
<protein>
    <recommendedName>
        <fullName evidence="7">Bacterioferritin-associated ferredoxin</fullName>
    </recommendedName>
</protein>
<evidence type="ECO:0000256" key="7">
    <source>
        <dbReference type="ARBA" id="ARBA00039386"/>
    </source>
</evidence>
<proteinExistence type="inferred from homology"/>
<keyword evidence="1" id="KW-0813">Transport</keyword>
<reference evidence="10" key="1">
    <citation type="submission" date="2021-06" db="EMBL/GenBank/DDBJ databases">
        <title>Description of novel taxa of the family Lachnospiraceae.</title>
        <authorList>
            <person name="Chaplin A.V."/>
            <person name="Sokolova S.R."/>
            <person name="Pikina A.P."/>
            <person name="Korzhanova M."/>
            <person name="Belova V."/>
            <person name="Korostin D."/>
            <person name="Efimov B.A."/>
        </authorList>
    </citation>
    <scope>NUCLEOTIDE SEQUENCE</scope>
    <source>
        <strain evidence="10">ASD5720</strain>
    </source>
</reference>
<evidence type="ECO:0000313" key="10">
    <source>
        <dbReference type="EMBL" id="MBU9739589.1"/>
    </source>
</evidence>
<keyword evidence="11" id="KW-1185">Reference proteome</keyword>
<organism evidence="10 11">
    <name type="scientific">Diplocloster agilis</name>
    <dbReference type="NCBI Taxonomy" id="2850323"/>
    <lineage>
        <taxon>Bacteria</taxon>
        <taxon>Bacillati</taxon>
        <taxon>Bacillota</taxon>
        <taxon>Clostridia</taxon>
        <taxon>Lachnospirales</taxon>
        <taxon>Lachnospiraceae</taxon>
        <taxon>Diplocloster</taxon>
    </lineage>
</organism>
<dbReference type="GO" id="GO:0051537">
    <property type="term" value="F:2 iron, 2 sulfur cluster binding"/>
    <property type="evidence" value="ECO:0007669"/>
    <property type="project" value="UniProtKB-KW"/>
</dbReference>
<evidence type="ECO:0000256" key="3">
    <source>
        <dbReference type="ARBA" id="ARBA00022723"/>
    </source>
</evidence>
<keyword evidence="5" id="KW-0408">Iron</keyword>
<evidence type="ECO:0000313" key="11">
    <source>
        <dbReference type="Proteomes" id="UP000712157"/>
    </source>
</evidence>
<keyword evidence="6" id="KW-0411">Iron-sulfur</keyword>
<accession>A0A949K3H7</accession>
<keyword evidence="2" id="KW-0001">2Fe-2S</keyword>
<name>A0A949K3H7_9FIRM</name>
<gene>
    <name evidence="10" type="ORF">KTH89_23925</name>
</gene>
<keyword evidence="4" id="KW-0249">Electron transport</keyword>
<dbReference type="InterPro" id="IPR007419">
    <property type="entry name" value="BFD-like_2Fe2S-bd_dom"/>
</dbReference>
<sequence>MDMNKTVCTCYGVTIGDLKEAIENGAGSFDEVQEITNVSTACGSCEEYARNVVEELLKEQDS</sequence>
<evidence type="ECO:0000256" key="6">
    <source>
        <dbReference type="ARBA" id="ARBA00023014"/>
    </source>
</evidence>
<dbReference type="Pfam" id="PF04324">
    <property type="entry name" value="Fer2_BFD"/>
    <property type="match status" value="1"/>
</dbReference>
<evidence type="ECO:0000256" key="4">
    <source>
        <dbReference type="ARBA" id="ARBA00022982"/>
    </source>
</evidence>
<dbReference type="InterPro" id="IPR041854">
    <property type="entry name" value="BFD-like_2Fe2S-bd_dom_sf"/>
</dbReference>
<feature type="domain" description="BFD-like [2Fe-2S]-binding" evidence="9">
    <location>
        <begin position="6"/>
        <end position="55"/>
    </location>
</feature>
<evidence type="ECO:0000256" key="5">
    <source>
        <dbReference type="ARBA" id="ARBA00023004"/>
    </source>
</evidence>
<evidence type="ECO:0000259" key="9">
    <source>
        <dbReference type="Pfam" id="PF04324"/>
    </source>
</evidence>
<dbReference type="EMBL" id="JAHQCW010000068">
    <property type="protein sequence ID" value="MBU9739589.1"/>
    <property type="molecule type" value="Genomic_DNA"/>
</dbReference>
<dbReference type="PANTHER" id="PTHR37424">
    <property type="entry name" value="BACTERIOFERRITIN-ASSOCIATED FERREDOXIN"/>
    <property type="match status" value="1"/>
</dbReference>
<evidence type="ECO:0000256" key="2">
    <source>
        <dbReference type="ARBA" id="ARBA00022714"/>
    </source>
</evidence>
<dbReference type="GO" id="GO:0046872">
    <property type="term" value="F:metal ion binding"/>
    <property type="evidence" value="ECO:0007669"/>
    <property type="project" value="UniProtKB-KW"/>
</dbReference>
<dbReference type="RefSeq" id="WP_158348721.1">
    <property type="nucleotide sequence ID" value="NZ_JAHQCW010000068.1"/>
</dbReference>
<comment type="similarity">
    <text evidence="8">Belongs to the Bfd family.</text>
</comment>
<dbReference type="PANTHER" id="PTHR37424:SF1">
    <property type="entry name" value="BACTERIOFERRITIN-ASSOCIATED FERREDOXIN"/>
    <property type="match status" value="1"/>
</dbReference>
<comment type="caution">
    <text evidence="10">The sequence shown here is derived from an EMBL/GenBank/DDBJ whole genome shotgun (WGS) entry which is preliminary data.</text>
</comment>
<dbReference type="Proteomes" id="UP000712157">
    <property type="component" value="Unassembled WGS sequence"/>
</dbReference>
<dbReference type="Gene3D" id="1.10.10.1100">
    <property type="entry name" value="BFD-like [2Fe-2S]-binding domain"/>
    <property type="match status" value="1"/>
</dbReference>
<keyword evidence="3" id="KW-0479">Metal-binding</keyword>
<dbReference type="InterPro" id="IPR052371">
    <property type="entry name" value="BFD-associated_ferredoxin"/>
</dbReference>
<dbReference type="AlphaFoldDB" id="A0A949K3H7"/>
<evidence type="ECO:0000256" key="1">
    <source>
        <dbReference type="ARBA" id="ARBA00022448"/>
    </source>
</evidence>